<gene>
    <name evidence="1" type="ORF">CFBP498_38300</name>
</gene>
<reference evidence="1 2" key="1">
    <citation type="submission" date="2020-07" db="EMBL/GenBank/DDBJ databases">
        <authorList>
            <person name="Pothier F. J."/>
        </authorList>
    </citation>
    <scope>NUCLEOTIDE SEQUENCE [LARGE SCALE GENOMIC DNA]</scope>
    <source>
        <strain evidence="1 2">CFBP 498</strain>
    </source>
</reference>
<sequence>MSAPVDVLAVVDSVLAHHLQGESISDELRQARAAMAELIEAAKHGREWIVEVGDRKGLPNGGTLHRLDAALTRVGSAT</sequence>
<dbReference type="EMBL" id="LR828257">
    <property type="protein sequence ID" value="CAD0353399.1"/>
    <property type="molecule type" value="Genomic_DNA"/>
</dbReference>
<protein>
    <submittedName>
        <fullName evidence="1">Uncharacterized protein</fullName>
    </submittedName>
</protein>
<name>A0A6V7EQA0_9XANT</name>
<dbReference type="EMBL" id="LR828257">
    <property type="protein sequence ID" value="CAD0353405.1"/>
    <property type="molecule type" value="Genomic_DNA"/>
</dbReference>
<evidence type="ECO:0000313" key="1">
    <source>
        <dbReference type="EMBL" id="CAD0353399.1"/>
    </source>
</evidence>
<proteinExistence type="predicted"/>
<keyword evidence="2" id="KW-1185">Reference proteome</keyword>
<organism evidence="1 2">
    <name type="scientific">Xanthomonas hortorum pv. vitians</name>
    <dbReference type="NCBI Taxonomy" id="83224"/>
    <lineage>
        <taxon>Bacteria</taxon>
        <taxon>Pseudomonadati</taxon>
        <taxon>Pseudomonadota</taxon>
        <taxon>Gammaproteobacteria</taxon>
        <taxon>Lysobacterales</taxon>
        <taxon>Lysobacteraceae</taxon>
        <taxon>Xanthomonas</taxon>
    </lineage>
</organism>
<dbReference type="Proteomes" id="UP000515406">
    <property type="component" value="Chromosome"/>
</dbReference>
<accession>A0A6V7EQA0</accession>
<dbReference type="AlphaFoldDB" id="A0A6V7EQA0"/>
<evidence type="ECO:0000313" key="2">
    <source>
        <dbReference type="Proteomes" id="UP000515406"/>
    </source>
</evidence>
<dbReference type="RefSeq" id="WP_074057827.1">
    <property type="nucleotide sequence ID" value="NZ_JAJTZG010000362.1"/>
</dbReference>